<name>A0A7V2B0T7_RHOMR</name>
<comment type="caution">
    <text evidence="2">The sequence shown here is derived from an EMBL/GenBank/DDBJ whole genome shotgun (WGS) entry which is preliminary data.</text>
</comment>
<feature type="domain" description="Cupin type-2" evidence="1">
    <location>
        <begin position="59"/>
        <end position="113"/>
    </location>
</feature>
<evidence type="ECO:0000313" key="2">
    <source>
        <dbReference type="EMBL" id="HER96210.1"/>
    </source>
</evidence>
<dbReference type="InterPro" id="IPR014710">
    <property type="entry name" value="RmlC-like_jellyroll"/>
</dbReference>
<dbReference type="AlphaFoldDB" id="A0A7V2B0T7"/>
<dbReference type="Gene3D" id="2.60.120.10">
    <property type="entry name" value="Jelly Rolls"/>
    <property type="match status" value="1"/>
</dbReference>
<dbReference type="Pfam" id="PF07883">
    <property type="entry name" value="Cupin_2"/>
    <property type="match status" value="1"/>
</dbReference>
<reference evidence="2" key="1">
    <citation type="journal article" date="2020" name="mSystems">
        <title>Genome- and Community-Level Interaction Insights into Carbon Utilization and Element Cycling Functions of Hydrothermarchaeota in Hydrothermal Sediment.</title>
        <authorList>
            <person name="Zhou Z."/>
            <person name="Liu Y."/>
            <person name="Xu W."/>
            <person name="Pan J."/>
            <person name="Luo Z.H."/>
            <person name="Li M."/>
        </authorList>
    </citation>
    <scope>NUCLEOTIDE SEQUENCE [LARGE SCALE GENOMIC DNA]</scope>
    <source>
        <strain evidence="2">SpSt-143</strain>
    </source>
</reference>
<dbReference type="InterPro" id="IPR011051">
    <property type="entry name" value="RmlC_Cupin_sf"/>
</dbReference>
<accession>A0A7V2B0T7</accession>
<proteinExistence type="predicted"/>
<organism evidence="2">
    <name type="scientific">Rhodothermus marinus</name>
    <name type="common">Rhodothermus obamensis</name>
    <dbReference type="NCBI Taxonomy" id="29549"/>
    <lineage>
        <taxon>Bacteria</taxon>
        <taxon>Pseudomonadati</taxon>
        <taxon>Rhodothermota</taxon>
        <taxon>Rhodothermia</taxon>
        <taxon>Rhodothermales</taxon>
        <taxon>Rhodothermaceae</taxon>
        <taxon>Rhodothermus</taxon>
    </lineage>
</organism>
<dbReference type="InterPro" id="IPR013096">
    <property type="entry name" value="Cupin_2"/>
</dbReference>
<sequence>MKLIRVYTRPDGQAAFGQLELMFRNAGPEGLFSKRWPAKHIQFLETPAGQAHDWGPVQARQLLIVLEGVLDVVVADAQQHRLGPGAVVLFEDLHGAGHRLHIPGSHPCRMLIVTLADGVSIDEVEEAGAGSFPASDPPSWTSTAIT</sequence>
<dbReference type="SUPFAM" id="SSF51182">
    <property type="entry name" value="RmlC-like cupins"/>
    <property type="match status" value="1"/>
</dbReference>
<dbReference type="EMBL" id="DSGB01000005">
    <property type="protein sequence ID" value="HER96210.1"/>
    <property type="molecule type" value="Genomic_DNA"/>
</dbReference>
<protein>
    <submittedName>
        <fullName evidence="2">Cupin domain-containing protein</fullName>
    </submittedName>
</protein>
<evidence type="ECO:0000259" key="1">
    <source>
        <dbReference type="Pfam" id="PF07883"/>
    </source>
</evidence>
<gene>
    <name evidence="2" type="ORF">ENO59_06800</name>
</gene>